<accession>A0A2H3CCZ1</accession>
<proteinExistence type="predicted"/>
<keyword evidence="2" id="KW-0732">Signal</keyword>
<dbReference type="InParanoid" id="A0A2H3CCZ1"/>
<feature type="compositionally biased region" description="Low complexity" evidence="1">
    <location>
        <begin position="59"/>
        <end position="75"/>
    </location>
</feature>
<reference evidence="4" key="1">
    <citation type="journal article" date="2017" name="Nat. Ecol. Evol.">
        <title>Genome expansion and lineage-specific genetic innovations in the forest pathogenic fungi Armillaria.</title>
        <authorList>
            <person name="Sipos G."/>
            <person name="Prasanna A.N."/>
            <person name="Walter M.C."/>
            <person name="O'Connor E."/>
            <person name="Balint B."/>
            <person name="Krizsan K."/>
            <person name="Kiss B."/>
            <person name="Hess J."/>
            <person name="Varga T."/>
            <person name="Slot J."/>
            <person name="Riley R."/>
            <person name="Boka B."/>
            <person name="Rigling D."/>
            <person name="Barry K."/>
            <person name="Lee J."/>
            <person name="Mihaltcheva S."/>
            <person name="LaButti K."/>
            <person name="Lipzen A."/>
            <person name="Waldron R."/>
            <person name="Moloney N.M."/>
            <person name="Sperisen C."/>
            <person name="Kredics L."/>
            <person name="Vagvoelgyi C."/>
            <person name="Patrignani A."/>
            <person name="Fitzpatrick D."/>
            <person name="Nagy I."/>
            <person name="Doyle S."/>
            <person name="Anderson J.B."/>
            <person name="Grigoriev I.V."/>
            <person name="Gueldener U."/>
            <person name="Muensterkoetter M."/>
            <person name="Nagy L.G."/>
        </authorList>
    </citation>
    <scope>NUCLEOTIDE SEQUENCE [LARGE SCALE GENOMIC DNA]</scope>
    <source>
        <strain evidence="4">Ar21-2</strain>
    </source>
</reference>
<feature type="chain" id="PRO_5013904081" description="Secreted protein" evidence="2">
    <location>
        <begin position="29"/>
        <end position="112"/>
    </location>
</feature>
<protein>
    <recommendedName>
        <fullName evidence="5">Secreted protein</fullName>
    </recommendedName>
</protein>
<evidence type="ECO:0000313" key="4">
    <source>
        <dbReference type="Proteomes" id="UP000217790"/>
    </source>
</evidence>
<evidence type="ECO:0000313" key="3">
    <source>
        <dbReference type="EMBL" id="PBK79730.1"/>
    </source>
</evidence>
<evidence type="ECO:0008006" key="5">
    <source>
        <dbReference type="Google" id="ProtNLM"/>
    </source>
</evidence>
<sequence>MTLSLSARFRVCFFEVFLLCHLATQRHQSPLPFEYHHNAIRRARMVYPPRNLIRKDAHTTLSRTISPPSRTTTQSNPSLPTPKNNIHRPVPSETARYLRQGHPLLWRGREHR</sequence>
<gene>
    <name evidence="3" type="ORF">ARMGADRAFT_105024</name>
</gene>
<evidence type="ECO:0000256" key="2">
    <source>
        <dbReference type="SAM" id="SignalP"/>
    </source>
</evidence>
<feature type="signal peptide" evidence="2">
    <location>
        <begin position="1"/>
        <end position="28"/>
    </location>
</feature>
<keyword evidence="4" id="KW-1185">Reference proteome</keyword>
<name>A0A2H3CCZ1_ARMGA</name>
<dbReference type="AlphaFoldDB" id="A0A2H3CCZ1"/>
<dbReference type="Proteomes" id="UP000217790">
    <property type="component" value="Unassembled WGS sequence"/>
</dbReference>
<evidence type="ECO:0000256" key="1">
    <source>
        <dbReference type="SAM" id="MobiDB-lite"/>
    </source>
</evidence>
<organism evidence="3 4">
    <name type="scientific">Armillaria gallica</name>
    <name type="common">Bulbous honey fungus</name>
    <name type="synonym">Armillaria bulbosa</name>
    <dbReference type="NCBI Taxonomy" id="47427"/>
    <lineage>
        <taxon>Eukaryota</taxon>
        <taxon>Fungi</taxon>
        <taxon>Dikarya</taxon>
        <taxon>Basidiomycota</taxon>
        <taxon>Agaricomycotina</taxon>
        <taxon>Agaricomycetes</taxon>
        <taxon>Agaricomycetidae</taxon>
        <taxon>Agaricales</taxon>
        <taxon>Marasmiineae</taxon>
        <taxon>Physalacriaceae</taxon>
        <taxon>Armillaria</taxon>
    </lineage>
</organism>
<feature type="region of interest" description="Disordered" evidence="1">
    <location>
        <begin position="51"/>
        <end position="112"/>
    </location>
</feature>
<dbReference type="EMBL" id="KZ293762">
    <property type="protein sequence ID" value="PBK79730.1"/>
    <property type="molecule type" value="Genomic_DNA"/>
</dbReference>